<dbReference type="Proteomes" id="UP000005446">
    <property type="component" value="Unassembled WGS sequence"/>
</dbReference>
<comment type="caution">
    <text evidence="3">The sequence shown here is derived from an EMBL/GenBank/DDBJ whole genome shotgun (WGS) entry which is preliminary data.</text>
</comment>
<dbReference type="AlphaFoldDB" id="H0EH75"/>
<dbReference type="InterPro" id="IPR040009">
    <property type="entry name" value="Mtf2/C5D6.12-like"/>
</dbReference>
<reference evidence="3 4" key="1">
    <citation type="journal article" date="2012" name="Eukaryot. Cell">
        <title>Genome sequence of the fungus Glarea lozoyensis: the first genome sequence of a species from the Helotiaceae family.</title>
        <authorList>
            <person name="Youssar L."/>
            <person name="Gruening B.A."/>
            <person name="Erxleben A."/>
            <person name="Guenther S."/>
            <person name="Huettel W."/>
        </authorList>
    </citation>
    <scope>NUCLEOTIDE SEQUENCE [LARGE SCALE GENOMIC DNA]</scope>
    <source>
        <strain evidence="4">ATCC 74030 / MF5533</strain>
    </source>
</reference>
<evidence type="ECO:0000259" key="2">
    <source>
        <dbReference type="Pfam" id="PF19189"/>
    </source>
</evidence>
<dbReference type="InParanoid" id="H0EH75"/>
<feature type="region of interest" description="Disordered" evidence="1">
    <location>
        <begin position="134"/>
        <end position="178"/>
    </location>
</feature>
<gene>
    <name evidence="3" type="ORF">M7I_1852</name>
</gene>
<feature type="region of interest" description="Disordered" evidence="1">
    <location>
        <begin position="61"/>
        <end position="87"/>
    </location>
</feature>
<protein>
    <recommendedName>
        <fullName evidence="2">Mtf2-like C-terminal domain-containing protein</fullName>
    </recommendedName>
</protein>
<evidence type="ECO:0000256" key="1">
    <source>
        <dbReference type="SAM" id="MobiDB-lite"/>
    </source>
</evidence>
<organism evidence="3 4">
    <name type="scientific">Glarea lozoyensis (strain ATCC 74030 / MF5533)</name>
    <dbReference type="NCBI Taxonomy" id="1104152"/>
    <lineage>
        <taxon>Eukaryota</taxon>
        <taxon>Fungi</taxon>
        <taxon>Dikarya</taxon>
        <taxon>Ascomycota</taxon>
        <taxon>Pezizomycotina</taxon>
        <taxon>Leotiomycetes</taxon>
        <taxon>Helotiales</taxon>
        <taxon>Helotiaceae</taxon>
        <taxon>Glarea</taxon>
    </lineage>
</organism>
<feature type="compositionally biased region" description="Basic and acidic residues" evidence="1">
    <location>
        <begin position="169"/>
        <end position="178"/>
    </location>
</feature>
<feature type="compositionally biased region" description="Polar residues" evidence="1">
    <location>
        <begin position="155"/>
        <end position="166"/>
    </location>
</feature>
<dbReference type="EMBL" id="AGUE01000036">
    <property type="protein sequence ID" value="EHL02120.1"/>
    <property type="molecule type" value="Genomic_DNA"/>
</dbReference>
<accession>H0EH75</accession>
<keyword evidence="4" id="KW-1185">Reference proteome</keyword>
<dbReference type="PANTHER" id="PTHR39468">
    <property type="entry name" value="CHROMOSOME 7, WHOLE GENOME SHOTGUN SEQUENCE"/>
    <property type="match status" value="1"/>
</dbReference>
<feature type="domain" description="Mtf2-like C-terminal" evidence="2">
    <location>
        <begin position="99"/>
        <end position="283"/>
    </location>
</feature>
<feature type="compositionally biased region" description="Acidic residues" evidence="1">
    <location>
        <begin position="67"/>
        <end position="78"/>
    </location>
</feature>
<dbReference type="OrthoDB" id="2444174at2759"/>
<proteinExistence type="predicted"/>
<evidence type="ECO:0000313" key="4">
    <source>
        <dbReference type="Proteomes" id="UP000005446"/>
    </source>
</evidence>
<dbReference type="PANTHER" id="PTHR39468:SF1">
    <property type="entry name" value="MTF2-LIKE C-TERMINAL DOMAIN-CONTAINING PROTEIN"/>
    <property type="match status" value="1"/>
</dbReference>
<dbReference type="HOGENOM" id="CLU_915427_0_0_1"/>
<dbReference type="GO" id="GO:0005739">
    <property type="term" value="C:mitochondrion"/>
    <property type="evidence" value="ECO:0007669"/>
    <property type="project" value="InterPro"/>
</dbReference>
<sequence>MCWNQKASTSPDPNVLSLRGHAKVNLGDMLNDALAVSDRNKEEKESMVSRWPEALRPAVAKAIGLTDDGESDEGESIESEPPQPELQIDELESLRDPERQRVEKLMREAVTDVELWEVMNKEVFSMIPRLGLAEKSSTHDSKPKGKRVSKKEKQQMQNSKVPSTTGEKLGSDNQEKRQELLDRDFVKPSPLALSVLPKIKSLGAISHVLGASPSLYNEILRIYLLRHEDFRAMTATLYDMNDSAVPVNEETLAIVEEVLRLARQVQEGERGPVIQRIWSQMPRFTTKYLNAWRKKHASAIAAGE</sequence>
<dbReference type="Pfam" id="PF19189">
    <property type="entry name" value="Mtf2"/>
    <property type="match status" value="1"/>
</dbReference>
<evidence type="ECO:0000313" key="3">
    <source>
        <dbReference type="EMBL" id="EHL02120.1"/>
    </source>
</evidence>
<name>H0EH75_GLAL7</name>
<dbReference type="InterPro" id="IPR043837">
    <property type="entry name" value="Mtf2-like_C"/>
</dbReference>